<feature type="repeat" description="TPR" evidence="1">
    <location>
        <begin position="217"/>
        <end position="250"/>
    </location>
</feature>
<keyword evidence="1" id="KW-0802">TPR repeat</keyword>
<keyword evidence="3" id="KW-1185">Reference proteome</keyword>
<dbReference type="PANTHER" id="PTHR44395:SF1">
    <property type="entry name" value="PROTEIN O-MANNOSYL-TRANSFERASE TMTC3"/>
    <property type="match status" value="1"/>
</dbReference>
<accession>A0ABW3JJV9</accession>
<dbReference type="EMBL" id="JBHTJI010000022">
    <property type="protein sequence ID" value="MFD0990803.1"/>
    <property type="molecule type" value="Genomic_DNA"/>
</dbReference>
<dbReference type="Proteomes" id="UP001597061">
    <property type="component" value="Unassembled WGS sequence"/>
</dbReference>
<dbReference type="Gene3D" id="1.25.40.10">
    <property type="entry name" value="Tetratricopeptide repeat domain"/>
    <property type="match status" value="3"/>
</dbReference>
<dbReference type="RefSeq" id="WP_379926446.1">
    <property type="nucleotide sequence ID" value="NZ_JBHTJI010000022.1"/>
</dbReference>
<organism evidence="2 3">
    <name type="scientific">Mariniflexile jejuense</name>
    <dbReference type="NCBI Taxonomy" id="1173582"/>
    <lineage>
        <taxon>Bacteria</taxon>
        <taxon>Pseudomonadati</taxon>
        <taxon>Bacteroidota</taxon>
        <taxon>Flavobacteriia</taxon>
        <taxon>Flavobacteriales</taxon>
        <taxon>Flavobacteriaceae</taxon>
        <taxon>Mariniflexile</taxon>
    </lineage>
</organism>
<dbReference type="PROSITE" id="PS50005">
    <property type="entry name" value="TPR"/>
    <property type="match status" value="3"/>
</dbReference>
<gene>
    <name evidence="2" type="ORF">ACFQ1R_11905</name>
</gene>
<reference evidence="3" key="1">
    <citation type="journal article" date="2019" name="Int. J. Syst. Evol. Microbiol.">
        <title>The Global Catalogue of Microorganisms (GCM) 10K type strain sequencing project: providing services to taxonomists for standard genome sequencing and annotation.</title>
        <authorList>
            <consortium name="The Broad Institute Genomics Platform"/>
            <consortium name="The Broad Institute Genome Sequencing Center for Infectious Disease"/>
            <person name="Wu L."/>
            <person name="Ma J."/>
        </authorList>
    </citation>
    <scope>NUCLEOTIDE SEQUENCE [LARGE SCALE GENOMIC DNA]</scope>
    <source>
        <strain evidence="3">CCUG 62414</strain>
    </source>
</reference>
<dbReference type="Pfam" id="PF14559">
    <property type="entry name" value="TPR_19"/>
    <property type="match status" value="1"/>
</dbReference>
<feature type="repeat" description="TPR" evidence="1">
    <location>
        <begin position="285"/>
        <end position="318"/>
    </location>
</feature>
<sequence length="417" mass="46264">MKKQITIALAITLGTFSFAQKKELKEADKAIKGSNYAEAKSALKQVEPLMSSMDDKLKDQYYLLHAQALYAGGAGTINDVDAALESLKSVSGSSSEVTELKQTMVNGILTKGNKFYETKDYSTASKYFEKAYKLSTKDTLFLYYAAATAVNVQEFDRALSIYEELKQLGYTGIEKQYFATNVETGEEEVLDKNTRDLYVKAKSHKNPGERTTESKKPEIVKNVALIYVNKGDNEKAIAAMKEARAESPNDVNLILNEANIHYKMGNTEEFKSLLEQATQMEPNNPELQYNLGVIAAESGQPDKAKAYYEKTIELSPDYINAYINLAALILSKEEGLIKEMNGLGSSKKDDLRYDQLRAERQELYKGAVPYLVKALEIDGKNISAAKTLMNIYSILGETAKHKEMKAKVDALEAAGGN</sequence>
<protein>
    <submittedName>
        <fullName evidence="2">Tetratricopeptide repeat protein</fullName>
    </submittedName>
</protein>
<evidence type="ECO:0000313" key="3">
    <source>
        <dbReference type="Proteomes" id="UP001597061"/>
    </source>
</evidence>
<proteinExistence type="predicted"/>
<dbReference type="InterPro" id="IPR011990">
    <property type="entry name" value="TPR-like_helical_dom_sf"/>
</dbReference>
<evidence type="ECO:0000313" key="2">
    <source>
        <dbReference type="EMBL" id="MFD0990803.1"/>
    </source>
</evidence>
<dbReference type="PANTHER" id="PTHR44395">
    <property type="match status" value="1"/>
</dbReference>
<dbReference type="SUPFAM" id="SSF48452">
    <property type="entry name" value="TPR-like"/>
    <property type="match status" value="1"/>
</dbReference>
<feature type="repeat" description="TPR" evidence="1">
    <location>
        <begin position="105"/>
        <end position="138"/>
    </location>
</feature>
<dbReference type="InterPro" id="IPR019734">
    <property type="entry name" value="TPR_rpt"/>
</dbReference>
<dbReference type="SMART" id="SM00028">
    <property type="entry name" value="TPR"/>
    <property type="match status" value="4"/>
</dbReference>
<evidence type="ECO:0000256" key="1">
    <source>
        <dbReference type="PROSITE-ProRule" id="PRU00339"/>
    </source>
</evidence>
<comment type="caution">
    <text evidence="2">The sequence shown here is derived from an EMBL/GenBank/DDBJ whole genome shotgun (WGS) entry which is preliminary data.</text>
</comment>
<name>A0ABW3JJV9_9FLAO</name>